<dbReference type="PROSITE" id="PS51186">
    <property type="entry name" value="GNAT"/>
    <property type="match status" value="1"/>
</dbReference>
<comment type="caution">
    <text evidence="2">The sequence shown here is derived from an EMBL/GenBank/DDBJ whole genome shotgun (WGS) entry which is preliminary data.</text>
</comment>
<dbReference type="InterPro" id="IPR000182">
    <property type="entry name" value="GNAT_dom"/>
</dbReference>
<name>A0ABV6E2W9_9ACTN</name>
<dbReference type="InterPro" id="IPR016181">
    <property type="entry name" value="Acyl_CoA_acyltransferase"/>
</dbReference>
<gene>
    <name evidence="2" type="ORF">ACFFJG_12510</name>
</gene>
<dbReference type="Gene3D" id="3.40.630.30">
    <property type="match status" value="1"/>
</dbReference>
<feature type="domain" description="N-acetyltransferase" evidence="1">
    <location>
        <begin position="8"/>
        <end position="145"/>
    </location>
</feature>
<dbReference type="SUPFAM" id="SSF55729">
    <property type="entry name" value="Acyl-CoA N-acyltransferases (Nat)"/>
    <property type="match status" value="1"/>
</dbReference>
<reference evidence="2 3" key="1">
    <citation type="submission" date="2024-09" db="EMBL/GenBank/DDBJ databases">
        <authorList>
            <person name="Sun Q."/>
            <person name="Mori K."/>
        </authorList>
    </citation>
    <scope>NUCLEOTIDE SEQUENCE [LARGE SCALE GENOMIC DNA]</scope>
    <source>
        <strain evidence="2 3">CCM 8654</strain>
    </source>
</reference>
<dbReference type="Pfam" id="PF13673">
    <property type="entry name" value="Acetyltransf_10"/>
    <property type="match status" value="1"/>
</dbReference>
<dbReference type="Proteomes" id="UP001589698">
    <property type="component" value="Unassembled WGS sequence"/>
</dbReference>
<sequence length="145" mass="16166">MPLEVLDVHVDELPVRTAYDVWRLRQDVFVVEQDCPYPDLDGRDLEATTRHVVLLDDGRVIGTLRVLDEGGWCRIGRVVLALEGRGRGLAPMLMDRAMDVVGDREARLDAQAPLAGFYAGWGFEVSGPEFDADGIRHVPMRRAPA</sequence>
<organism evidence="2 3">
    <name type="scientific">Nocardioides zeicaulis</name>
    <dbReference type="NCBI Taxonomy" id="1776857"/>
    <lineage>
        <taxon>Bacteria</taxon>
        <taxon>Bacillati</taxon>
        <taxon>Actinomycetota</taxon>
        <taxon>Actinomycetes</taxon>
        <taxon>Propionibacteriales</taxon>
        <taxon>Nocardioidaceae</taxon>
        <taxon>Nocardioides</taxon>
    </lineage>
</organism>
<accession>A0ABV6E2W9</accession>
<evidence type="ECO:0000313" key="3">
    <source>
        <dbReference type="Proteomes" id="UP001589698"/>
    </source>
</evidence>
<keyword evidence="3" id="KW-1185">Reference proteome</keyword>
<dbReference type="RefSeq" id="WP_378519063.1">
    <property type="nucleotide sequence ID" value="NZ_CBCSDI010000020.1"/>
</dbReference>
<dbReference type="CDD" id="cd04301">
    <property type="entry name" value="NAT_SF"/>
    <property type="match status" value="1"/>
</dbReference>
<protein>
    <submittedName>
        <fullName evidence="2">GNAT family N-acetyltransferase</fullName>
    </submittedName>
</protein>
<evidence type="ECO:0000313" key="2">
    <source>
        <dbReference type="EMBL" id="MFC0223306.1"/>
    </source>
</evidence>
<dbReference type="EMBL" id="JBHLXH010000001">
    <property type="protein sequence ID" value="MFC0223306.1"/>
    <property type="molecule type" value="Genomic_DNA"/>
</dbReference>
<proteinExistence type="predicted"/>
<evidence type="ECO:0000259" key="1">
    <source>
        <dbReference type="PROSITE" id="PS51186"/>
    </source>
</evidence>